<dbReference type="CDD" id="cd07067">
    <property type="entry name" value="HP_PGM_like"/>
    <property type="match status" value="1"/>
</dbReference>
<dbReference type="PANTHER" id="PTHR48100">
    <property type="entry name" value="BROAD-SPECIFICITY PHOSPHATASE YOR283W-RELATED"/>
    <property type="match status" value="1"/>
</dbReference>
<dbReference type="GO" id="GO:0005737">
    <property type="term" value="C:cytoplasm"/>
    <property type="evidence" value="ECO:0007669"/>
    <property type="project" value="TreeGrafter"/>
</dbReference>
<sequence length="193" mass="20454">MQMGTRLLMIRHAPALHGGALAGRRDVAADVSQTDQIAALRARLDARDISQILVSPALRCVQTAQAIWPENRVFRQDTRLWEQDFGAWEGVPFADLPDLGPLSSEQLARHAPPGGESFLDLCARVTPALQELAQGSGCVAVIAHAGVVRAGLALALEAQAPALRFEIAPLSVTEISCVAGHGWSIAGVNRGAE</sequence>
<reference evidence="1 2" key="1">
    <citation type="submission" date="2017-11" db="EMBL/GenBank/DDBJ databases">
        <title>Revised Sequence and Annotation of the Rhodobaca barguzinensis strain alga05 Genome.</title>
        <authorList>
            <person name="Kopejtka K."/>
            <person name="Tomasch J.M."/>
            <person name="Bunk B."/>
            <person name="Koblizek M."/>
        </authorList>
    </citation>
    <scope>NUCLEOTIDE SEQUENCE [LARGE SCALE GENOMIC DNA]</scope>
    <source>
        <strain evidence="2">alga05</strain>
    </source>
</reference>
<dbReference type="Proteomes" id="UP000228948">
    <property type="component" value="Chromosome"/>
</dbReference>
<dbReference type="PANTHER" id="PTHR48100:SF1">
    <property type="entry name" value="HISTIDINE PHOSPHATASE FAMILY PROTEIN-RELATED"/>
    <property type="match status" value="1"/>
</dbReference>
<name>A0A2K8KD63_9RHOB</name>
<dbReference type="GO" id="GO:0016791">
    <property type="term" value="F:phosphatase activity"/>
    <property type="evidence" value="ECO:0007669"/>
    <property type="project" value="TreeGrafter"/>
</dbReference>
<evidence type="ECO:0000313" key="1">
    <source>
        <dbReference type="EMBL" id="ATX67392.1"/>
    </source>
</evidence>
<dbReference type="AlphaFoldDB" id="A0A2K8KD63"/>
<dbReference type="STRING" id="441209.GCA_001870665_03296"/>
<dbReference type="Pfam" id="PF00300">
    <property type="entry name" value="His_Phos_1"/>
    <property type="match status" value="1"/>
</dbReference>
<dbReference type="OrthoDB" id="8347407at2"/>
<dbReference type="Gene3D" id="3.40.50.1240">
    <property type="entry name" value="Phosphoglycerate mutase-like"/>
    <property type="match status" value="1"/>
</dbReference>
<accession>A0A2K8KD63</accession>
<dbReference type="KEGG" id="rbg:BG454_17545"/>
<gene>
    <name evidence="1" type="ORF">BG454_17545</name>
</gene>
<dbReference type="InterPro" id="IPR050275">
    <property type="entry name" value="PGM_Phosphatase"/>
</dbReference>
<dbReference type="InterPro" id="IPR013078">
    <property type="entry name" value="His_Pase_superF_clade-1"/>
</dbReference>
<dbReference type="SMART" id="SM00855">
    <property type="entry name" value="PGAM"/>
    <property type="match status" value="1"/>
</dbReference>
<proteinExistence type="predicted"/>
<dbReference type="EMBL" id="CP024899">
    <property type="protein sequence ID" value="ATX67392.1"/>
    <property type="molecule type" value="Genomic_DNA"/>
</dbReference>
<protein>
    <submittedName>
        <fullName evidence="1">Phosphoglycerate mutase</fullName>
    </submittedName>
</protein>
<dbReference type="RefSeq" id="WP_071481824.1">
    <property type="nucleotide sequence ID" value="NZ_CP024899.1"/>
</dbReference>
<organism evidence="1 2">
    <name type="scientific">Roseinatronobacter bogoriensis subsp. barguzinensis</name>
    <dbReference type="NCBI Taxonomy" id="441209"/>
    <lineage>
        <taxon>Bacteria</taxon>
        <taxon>Pseudomonadati</taxon>
        <taxon>Pseudomonadota</taxon>
        <taxon>Alphaproteobacteria</taxon>
        <taxon>Rhodobacterales</taxon>
        <taxon>Paracoccaceae</taxon>
        <taxon>Roseinatronobacter</taxon>
    </lineage>
</organism>
<keyword evidence="2" id="KW-1185">Reference proteome</keyword>
<evidence type="ECO:0000313" key="2">
    <source>
        <dbReference type="Proteomes" id="UP000228948"/>
    </source>
</evidence>
<dbReference type="InterPro" id="IPR029033">
    <property type="entry name" value="His_PPase_superfam"/>
</dbReference>
<dbReference type="SUPFAM" id="SSF53254">
    <property type="entry name" value="Phosphoglycerate mutase-like"/>
    <property type="match status" value="1"/>
</dbReference>